<evidence type="ECO:0000313" key="2">
    <source>
        <dbReference type="EMBL" id="SDF47762.1"/>
    </source>
</evidence>
<sequence length="54" mass="5841">MISAALTQAVNFPSPRPAKSQQGAARPARASSWLALIGQRVERRKQADANCLIH</sequence>
<gene>
    <name evidence="3" type="ORF">D16iCDA_14185</name>
    <name evidence="2" type="ORF">SAMN05216381_1652</name>
</gene>
<dbReference type="AlphaFoldDB" id="A0A1G7LDX5"/>
<evidence type="ECO:0000313" key="3">
    <source>
        <dbReference type="EMBL" id="UUD62845.1"/>
    </source>
</evidence>
<dbReference type="RefSeq" id="WP_164090890.1">
    <property type="nucleotide sequence ID" value="NZ_CP076114.1"/>
</dbReference>
<accession>A0A1G7LDX5</accession>
<feature type="region of interest" description="Disordered" evidence="1">
    <location>
        <begin position="1"/>
        <end position="28"/>
    </location>
</feature>
<evidence type="ECO:0000313" key="4">
    <source>
        <dbReference type="Proteomes" id="UP000243378"/>
    </source>
</evidence>
<keyword evidence="5" id="KW-1185">Reference proteome</keyword>
<reference evidence="2 4" key="1">
    <citation type="submission" date="2016-10" db="EMBL/GenBank/DDBJ databases">
        <authorList>
            <person name="de Groot N.N."/>
        </authorList>
    </citation>
    <scope>NUCLEOTIDE SEQUENCE [LARGE SCALE GENOMIC DNA]</scope>
    <source>
        <strain evidence="2 4">LMG 25475</strain>
    </source>
</reference>
<name>A0A1G7LDX5_9GAMM</name>
<protein>
    <submittedName>
        <fullName evidence="2">Uncharacterized protein</fullName>
    </submittedName>
</protein>
<dbReference type="EMBL" id="FNBM01000003">
    <property type="protein sequence ID" value="SDF47762.1"/>
    <property type="molecule type" value="Genomic_DNA"/>
</dbReference>
<dbReference type="Proteomes" id="UP000243378">
    <property type="component" value="Unassembled WGS sequence"/>
</dbReference>
<proteinExistence type="predicted"/>
<organism evidence="2 4">
    <name type="scientific">Phytopseudomonas seleniipraecipitans</name>
    <dbReference type="NCBI Taxonomy" id="640205"/>
    <lineage>
        <taxon>Bacteria</taxon>
        <taxon>Pseudomonadati</taxon>
        <taxon>Pseudomonadota</taxon>
        <taxon>Gammaproteobacteria</taxon>
        <taxon>Pseudomonadales</taxon>
        <taxon>Pseudomonadaceae</taxon>
        <taxon>Phytopseudomonas</taxon>
    </lineage>
</organism>
<dbReference type="Proteomes" id="UP000887421">
    <property type="component" value="Chromosome"/>
</dbReference>
<evidence type="ECO:0000313" key="5">
    <source>
        <dbReference type="Proteomes" id="UP000887421"/>
    </source>
</evidence>
<feature type="compositionally biased region" description="Polar residues" evidence="1">
    <location>
        <begin position="1"/>
        <end position="11"/>
    </location>
</feature>
<reference evidence="3" key="2">
    <citation type="submission" date="2021-05" db="EMBL/GenBank/DDBJ databases">
        <title>Complete genome sequence of Pseudomonas seleniipraecipitans strain D1-6.</title>
        <authorList>
            <person name="Lafi F."/>
            <person name="Eida A."/>
            <person name="Alam I."/>
            <person name="Hert H."/>
            <person name="Saad M."/>
        </authorList>
    </citation>
    <scope>NUCLEOTIDE SEQUENCE</scope>
    <source>
        <strain evidence="3">D1-6</strain>
    </source>
</reference>
<evidence type="ECO:0000256" key="1">
    <source>
        <dbReference type="SAM" id="MobiDB-lite"/>
    </source>
</evidence>
<dbReference type="EMBL" id="CP076114">
    <property type="protein sequence ID" value="UUD62845.1"/>
    <property type="molecule type" value="Genomic_DNA"/>
</dbReference>